<dbReference type="STRING" id="582899.Hden_2804"/>
<dbReference type="Gene3D" id="3.40.50.850">
    <property type="entry name" value="Isochorismatase-like"/>
    <property type="match status" value="1"/>
</dbReference>
<proteinExistence type="predicted"/>
<dbReference type="GO" id="GO:0016787">
    <property type="term" value="F:hydrolase activity"/>
    <property type="evidence" value="ECO:0007669"/>
    <property type="project" value="UniProtKB-KW"/>
</dbReference>
<dbReference type="PANTHER" id="PTHR14119:SF3">
    <property type="entry name" value="ISOCHORISMATASE DOMAIN-CONTAINING PROTEIN 2"/>
    <property type="match status" value="1"/>
</dbReference>
<feature type="domain" description="Isochorismatase-like" evidence="1">
    <location>
        <begin position="34"/>
        <end position="181"/>
    </location>
</feature>
<dbReference type="InterPro" id="IPR050993">
    <property type="entry name" value="Isochorismatase_domain"/>
</dbReference>
<dbReference type="AlphaFoldDB" id="D8JU52"/>
<dbReference type="KEGG" id="hdn:Hden_2804"/>
<sequence>MRLPSRPRPSGVRQKAVGSRSFDKRDGLLCAQTSILLFIDHQTRLLPSIDDCDRVLSDAVYLGEAAHVLSIPVIGTEQMPEKIGPLHSDVRKFCSTVLSKVHFDACADGLVNAIKHHPKRTQIVISGCEAHVCVLQTAAGLLRAGFSVWIVSSSTGSHSQIDRALAFERLQKLGATIVSLEMVLFEWLARGDHPRFRDVLQTIKAHRTYGKHASDHLIK</sequence>
<dbReference type="Proteomes" id="UP000002033">
    <property type="component" value="Chromosome"/>
</dbReference>
<dbReference type="Pfam" id="PF00857">
    <property type="entry name" value="Isochorismatase"/>
    <property type="match status" value="1"/>
</dbReference>
<dbReference type="EMBL" id="CP002083">
    <property type="protein sequence ID" value="ADJ24600.1"/>
    <property type="molecule type" value="Genomic_DNA"/>
</dbReference>
<dbReference type="InterPro" id="IPR000868">
    <property type="entry name" value="Isochorismatase-like_dom"/>
</dbReference>
<name>D8JU52_HYPDA</name>
<dbReference type="RefSeq" id="WP_013216759.1">
    <property type="nucleotide sequence ID" value="NC_014313.1"/>
</dbReference>
<dbReference type="SUPFAM" id="SSF52499">
    <property type="entry name" value="Isochorismatase-like hydrolases"/>
    <property type="match status" value="1"/>
</dbReference>
<evidence type="ECO:0000259" key="1">
    <source>
        <dbReference type="Pfam" id="PF00857"/>
    </source>
</evidence>
<accession>D8JU52</accession>
<dbReference type="HOGENOM" id="CLU_066901_0_1_5"/>
<keyword evidence="2" id="KW-0378">Hydrolase</keyword>
<dbReference type="InterPro" id="IPR036380">
    <property type="entry name" value="Isochorismatase-like_sf"/>
</dbReference>
<dbReference type="eggNOG" id="COG1335">
    <property type="taxonomic scope" value="Bacteria"/>
</dbReference>
<dbReference type="PANTHER" id="PTHR14119">
    <property type="entry name" value="HYDROLASE"/>
    <property type="match status" value="1"/>
</dbReference>
<protein>
    <submittedName>
        <fullName evidence="2">Isochorismatase hydrolase</fullName>
    </submittedName>
</protein>
<organism evidence="2 3">
    <name type="scientific">Hyphomicrobium denitrificans (strain ATCC 51888 / DSM 1869 / NCIMB 11706 / TK 0415)</name>
    <dbReference type="NCBI Taxonomy" id="582899"/>
    <lineage>
        <taxon>Bacteria</taxon>
        <taxon>Pseudomonadati</taxon>
        <taxon>Pseudomonadota</taxon>
        <taxon>Alphaproteobacteria</taxon>
        <taxon>Hyphomicrobiales</taxon>
        <taxon>Hyphomicrobiaceae</taxon>
        <taxon>Hyphomicrobium</taxon>
    </lineage>
</organism>
<keyword evidence="3" id="KW-1185">Reference proteome</keyword>
<reference evidence="3" key="1">
    <citation type="journal article" date="2011" name="J. Bacteriol.">
        <title>Genome sequences of eight morphologically diverse alphaproteobacteria.</title>
        <authorList>
            <consortium name="US DOE Joint Genome Institute"/>
            <person name="Brown P.J."/>
            <person name="Kysela D.T."/>
            <person name="Buechlein A."/>
            <person name="Hemmerich C."/>
            <person name="Brun Y.V."/>
        </authorList>
    </citation>
    <scope>NUCLEOTIDE SEQUENCE [LARGE SCALE GENOMIC DNA]</scope>
    <source>
        <strain evidence="3">ATCC 51888 / DSM 1869 / NCIB 11706 / TK 0415</strain>
    </source>
</reference>
<dbReference type="OrthoDB" id="9796958at2"/>
<evidence type="ECO:0000313" key="2">
    <source>
        <dbReference type="EMBL" id="ADJ24600.1"/>
    </source>
</evidence>
<gene>
    <name evidence="2" type="ordered locus">Hden_2804</name>
</gene>
<evidence type="ECO:0000313" key="3">
    <source>
        <dbReference type="Proteomes" id="UP000002033"/>
    </source>
</evidence>